<dbReference type="Gene3D" id="2.30.30.40">
    <property type="entry name" value="SH3 Domains"/>
    <property type="match status" value="1"/>
</dbReference>
<feature type="domain" description="SH3b" evidence="4">
    <location>
        <begin position="30"/>
        <end position="94"/>
    </location>
</feature>
<name>A0ABU4AFQ2_9HYPH</name>
<dbReference type="EMBL" id="JAWLIP010000001">
    <property type="protein sequence ID" value="MDV6225064.1"/>
    <property type="molecule type" value="Genomic_DNA"/>
</dbReference>
<dbReference type="Pfam" id="PF03995">
    <property type="entry name" value="Inhibitor_I36"/>
    <property type="match status" value="2"/>
</dbReference>
<dbReference type="SUPFAM" id="SSF49695">
    <property type="entry name" value="gamma-Crystallin-like"/>
    <property type="match status" value="1"/>
</dbReference>
<dbReference type="SMART" id="SM00287">
    <property type="entry name" value="SH3b"/>
    <property type="match status" value="1"/>
</dbReference>
<evidence type="ECO:0000256" key="2">
    <source>
        <dbReference type="ARBA" id="ARBA00022737"/>
    </source>
</evidence>
<evidence type="ECO:0000313" key="5">
    <source>
        <dbReference type="EMBL" id="MDV6225064.1"/>
    </source>
</evidence>
<dbReference type="PROSITE" id="PS51781">
    <property type="entry name" value="SH3B"/>
    <property type="match status" value="1"/>
</dbReference>
<evidence type="ECO:0000313" key="6">
    <source>
        <dbReference type="Proteomes" id="UP001185659"/>
    </source>
</evidence>
<comment type="caution">
    <text evidence="5">The sequence shown here is derived from an EMBL/GenBank/DDBJ whole genome shotgun (WGS) entry which is preliminary data.</text>
</comment>
<keyword evidence="6" id="KW-1185">Reference proteome</keyword>
<dbReference type="InterPro" id="IPR003646">
    <property type="entry name" value="SH3-like_bac-type"/>
</dbReference>
<sequence>MPSGFFRFLLMAFAALGLAAVLSVPARAQQNVQAVVTTDLNMREGPGARYRVVLTIPNGARVVTLRCTDRYEWCEVGYAGRTGWVSARYLRDTRPAYRDRPISDIGSTLGLKLFDFVMRELDDRRRDDTAFDNDDRFDGDRRPTPRNVCFYDRPNFQGRRLCAGIGDDARVMDRNWDGRVASIRVGERTSVEICSRIDYAGRCDLLTRDVPSLRRGDTVSSFRVYRRRPGDEGSYDRVRRACFYERVDFRGASICFDAGDGTARLPREWNNRISSVTLEGGAEARVCERRNFGGWCETIRRDTRRLRDIYNDDISSIEVF</sequence>
<dbReference type="RefSeq" id="WP_317560297.1">
    <property type="nucleotide sequence ID" value="NZ_JAWLIP010000001.1"/>
</dbReference>
<proteinExistence type="inferred from homology"/>
<keyword evidence="2" id="KW-0677">Repeat</keyword>
<feature type="chain" id="PRO_5045135937" evidence="3">
    <location>
        <begin position="29"/>
        <end position="320"/>
    </location>
</feature>
<evidence type="ECO:0000256" key="3">
    <source>
        <dbReference type="SAM" id="SignalP"/>
    </source>
</evidence>
<dbReference type="Gene3D" id="2.60.20.10">
    <property type="entry name" value="Crystallins"/>
    <property type="match status" value="2"/>
</dbReference>
<organism evidence="5 6">
    <name type="scientific">Nitratireductor aquimarinus</name>
    <dbReference type="NCBI Taxonomy" id="889300"/>
    <lineage>
        <taxon>Bacteria</taxon>
        <taxon>Pseudomonadati</taxon>
        <taxon>Pseudomonadota</taxon>
        <taxon>Alphaproteobacteria</taxon>
        <taxon>Hyphomicrobiales</taxon>
        <taxon>Phyllobacteriaceae</taxon>
        <taxon>Nitratireductor</taxon>
    </lineage>
</organism>
<dbReference type="SMART" id="SM00247">
    <property type="entry name" value="XTALbg"/>
    <property type="match status" value="2"/>
</dbReference>
<evidence type="ECO:0000256" key="1">
    <source>
        <dbReference type="ARBA" id="ARBA00009646"/>
    </source>
</evidence>
<dbReference type="Proteomes" id="UP001185659">
    <property type="component" value="Unassembled WGS sequence"/>
</dbReference>
<gene>
    <name evidence="5" type="ORF">R2G56_02085</name>
</gene>
<reference evidence="5 6" key="1">
    <citation type="submission" date="2023-10" db="EMBL/GenBank/DDBJ databases">
        <authorList>
            <person name="Venkata Ramana C."/>
            <person name="Sasikala C."/>
            <person name="Dhurka M."/>
        </authorList>
    </citation>
    <scope>NUCLEOTIDE SEQUENCE [LARGE SCALE GENOMIC DNA]</scope>
    <source>
        <strain evidence="5 6">KCTC 32151</strain>
    </source>
</reference>
<dbReference type="InterPro" id="IPR011024">
    <property type="entry name" value="G_crystallin-like"/>
</dbReference>
<comment type="similarity">
    <text evidence="1">Belongs to the beta/gamma-crystallin family.</text>
</comment>
<evidence type="ECO:0000259" key="4">
    <source>
        <dbReference type="PROSITE" id="PS51781"/>
    </source>
</evidence>
<protein>
    <submittedName>
        <fullName evidence="5">Peptidase inhibitor family I36 protein</fullName>
    </submittedName>
</protein>
<dbReference type="Pfam" id="PF08239">
    <property type="entry name" value="SH3_3"/>
    <property type="match status" value="1"/>
</dbReference>
<keyword evidence="3" id="KW-0732">Signal</keyword>
<dbReference type="InterPro" id="IPR001064">
    <property type="entry name" value="Beta/gamma_crystallin"/>
</dbReference>
<accession>A0ABU4AFQ2</accession>
<feature type="signal peptide" evidence="3">
    <location>
        <begin position="1"/>
        <end position="28"/>
    </location>
</feature>